<dbReference type="PROSITE" id="PS00452">
    <property type="entry name" value="GUANYLATE_CYCLASE_1"/>
    <property type="match status" value="1"/>
</dbReference>
<dbReference type="EMBL" id="CAJJDO010000008">
    <property type="protein sequence ID" value="CAD8139379.1"/>
    <property type="molecule type" value="Genomic_DNA"/>
</dbReference>
<sequence>MLYRIIEKIYKQIPIKYQQRLKDLELENLQNMRIEITNGIVQKTFNYEVLTNQIHLIQVYLNFNQTSTVIKETIRILFKLETLPIYPLIYLIILPDMLKSEFYIIIYTILCLILDLLISFLLLFYVLKERWKFEETINKQECRILSPIDQLLQTQNQSPSQKIEWQKLKVGQIVCLLKGEMSPANILILESSQQQVLADYIIKYPCPCTFVNQASKTKGIMTKFLINLSGWIQFSTSHKGTIKLKNDPKATQFTDENVIYRGQILNQTDWIFGIAIQVGHGCFQQRDRFYNWNHYNQNSFFIFLMTLLIFIILIIPKLIYVSNSEISTYSNAIIICLLLFPQNYFLINQVWLLIQSIQTRSFQTKQSKILSTNIQQQGQNKSESILQEYEKKVLVQLQKIASVNTSLVSLPQIKKNPNQDLIYLFHQLSNQTIIEFIKTDVVVFENPQKLLKKNIRVCMLFHDKCKYYFNYEKLQAIIEKTTPRQKINYEKLLLDTNRFSAYDEQKTQDIDLLLAEKQQPTLRVIEEKKSFQKIGFLKDQSKINQIQKEMKDSKDLKKSGGEQKMNPYSSFRKQSARNLFQSNMLAQQQQKEQHYQQPVVNNGSFIAYQNSPKIQRQKSNSHLSQTNVLNNQKSVTGSLKNITPTQQDQSSDQIVGDIYSEQDFINKLLNKSDVVSNEILIMLLLCNNVESVYDKEEKKIENIYKNTFDKSILDFVKIFDYKFISSAIIDNYKIEYKQDQITKKAISIQGVIKVFDIIATLHPTENRSDTLTILVKDPESFELEEGVLLYTRIVANDSNSKDERLPFINDIIDDMFWDGQKSIKYYKKQLDSLQTEQFLTKLNTINETYGNREQELDSLYQQIESESELLFVIGLKQFIPLKNQLVSQEITNNYLNPDKLFQTLQKYNYKSCFLMDTYEDLISFLRTYHITERKSIEHFIEPNTIQFKFRQFIQNIVEKQNIFEVYQQKIVDNFLIINDQTLEAIVKDDYLKYHFVVLFYFSQGIGAYGLDEKQKGKFLKLLQITERYITSIGPGLDNQYFFYKSNYSFNVVQQDPQCTLSNPNFLIQKVDQLFKLLFYYCPTSYLNYESIILIQIYRSFLFGFTSYIIDYQNNFNTLDELILFYLFPSNIVTCLLNYETFVIQRKFDNNNFEIYRKTLELIKQQNIYIKIIKIIFVALLDSILVEICFNIFDITQTQELQHYSLFIYLIIELVEKQKYLISFFNSFYENVKMLKLIFSFIILIFLLILVYALITNDILYQFSYLNFTYWIFGLIFSVVISFVFQEVLILTDFNLSSPQDISFHSEYQVEIEKINSVLKYLNVNINHKNQPKKFIEKLFQGKDFMDELLVKKIKGDQQMTDQMEKDLKFTDKRTEKDFQNSLKPQKYYIYLIYEIAIFGIRVYQQINNLNISYLVISIIQFVSMTLIPLIKVSKYQPIFLLCLRFIFFVILHSLMDTKLIETQMFIIGFSISHHPLLGIYGYYCVCIISILLDVVMVGVFNNGNPFYILNHGLIIIEMCIPLVFQIYKTEFLQRYQYILQNKLLDEYKKLNDALGLLMPRFIKERMSKGQIQISEDQGDVAILFCDIYDFDDIIKNEQIRVVDFLDNLYRQFDQFCQANELQKIETVGKTYMAAGGLKDYNISDNLNPTERILDTAMQMLESVKTMKYGDNKAVILKIGIHYGRVIAGVIGAHKPQFSLIGDTVNTTSRVCSTSEPGIITLSQQAYEKVNNQKNQFKLREVEAKGKGTINTYQLIKTSKKKQQTTIKMADDVAKSPNCHTPNQIFKKIQENLYTKKKTILKKVSFSEERQDFGNPLTIQNTIANGKLTTNLAPLAVQPLIRASSRSIFNSSYQMGINLNNEQEQEINNINAMNNNNILNNTINNTLKDDRDKNKVEQTNINNIQGDGLKSSIPLGGYGTQGAYSKRVSNLAMELNPMKSRRSIYKRAGTKTNIGEDPILNMPIGGGQKMAESVRVELQNIKRKRTRVIAENKLDFIEKHDSQSANKSPKEQRNVQNMDELEIRKLINIEQSCYQNQYDLKKMEEKVEIEKYGIQESDYQSENHHLYFTIYEQYRDYNRKQIQMFIIFLVIMLIIKNLLYYLLKNINIDLQILFICQSIICLLLAIAIYNITKNIILKWLIGLYFLIFSIIDILIINVHISDMELIFQVSQITSVYLNLFYLQIYNQQDRIKLSILYILLILINLIYNEYILEIIFFSISVFLQSIMIQHKELKILVENYQCYSQFESKNAKQTQILQYLLPQHIIGRFFSTDANTSDNFIDVFENCTILFADIAGFTKYSGSVEPEQVVNMLRILFQQFDEECQRFQVYKLYTIGDCYVCMGIIDANNRDPVGEAINVVLFGLKMIQIIQQINKDPQYQHLNMRIGAHTGRVIGGVVGTDVVRYDIYGEDVTTANKMESKGQEGKIMVSQATKDLIESDDECVGIFDFEFAQDVFLPQKNTTISSYFVHFDQNSDEQ</sequence>
<reference evidence="12" key="1">
    <citation type="submission" date="2021-01" db="EMBL/GenBank/DDBJ databases">
        <authorList>
            <consortium name="Genoscope - CEA"/>
            <person name="William W."/>
        </authorList>
    </citation>
    <scope>NUCLEOTIDE SEQUENCE</scope>
</reference>
<keyword evidence="4" id="KW-0547">Nucleotide-binding</keyword>
<evidence type="ECO:0000313" key="12">
    <source>
        <dbReference type="EMBL" id="CAD8139379.1"/>
    </source>
</evidence>
<proteinExistence type="inferred from homology"/>
<evidence type="ECO:0000256" key="7">
    <source>
        <dbReference type="ARBA" id="ARBA00023136"/>
    </source>
</evidence>
<feature type="transmembrane region" description="Helical" evidence="10">
    <location>
        <begin position="1121"/>
        <end position="1138"/>
    </location>
</feature>
<feature type="domain" description="Guanylate cyclase" evidence="11">
    <location>
        <begin position="1581"/>
        <end position="1711"/>
    </location>
</feature>
<keyword evidence="8 9" id="KW-0456">Lyase</keyword>
<comment type="similarity">
    <text evidence="9">Belongs to the adenylyl cyclase class-4/guanylyl cyclase family.</text>
</comment>
<feature type="transmembrane region" description="Helical" evidence="10">
    <location>
        <begin position="1506"/>
        <end position="1527"/>
    </location>
</feature>
<dbReference type="InterPro" id="IPR018297">
    <property type="entry name" value="A/G_cyclase_CS"/>
</dbReference>
<evidence type="ECO:0000256" key="10">
    <source>
        <dbReference type="SAM" id="Phobius"/>
    </source>
</evidence>
<feature type="transmembrane region" description="Helical" evidence="10">
    <location>
        <begin position="1171"/>
        <end position="1192"/>
    </location>
</feature>
<dbReference type="PANTHER" id="PTHR45627:SF12">
    <property type="entry name" value="ADENYLATE CYCLASE TYPE 2"/>
    <property type="match status" value="1"/>
</dbReference>
<feature type="transmembrane region" description="Helical" evidence="10">
    <location>
        <begin position="1267"/>
        <end position="1290"/>
    </location>
</feature>
<evidence type="ECO:0000313" key="13">
    <source>
        <dbReference type="Proteomes" id="UP000689195"/>
    </source>
</evidence>
<gene>
    <name evidence="12" type="ORF">PPENT_87.1.T0080069</name>
</gene>
<comment type="cofactor">
    <cofactor evidence="1">
        <name>Mg(2+)</name>
        <dbReference type="ChEBI" id="CHEBI:18420"/>
    </cofactor>
</comment>
<evidence type="ECO:0000256" key="8">
    <source>
        <dbReference type="ARBA" id="ARBA00023239"/>
    </source>
</evidence>
<name>A0A8S1SJE8_9CILI</name>
<dbReference type="PANTHER" id="PTHR45627">
    <property type="entry name" value="ADENYLATE CYCLASE TYPE 1"/>
    <property type="match status" value="1"/>
</dbReference>
<protein>
    <recommendedName>
        <fullName evidence="11">Guanylate cyclase domain-containing protein</fullName>
    </recommendedName>
</protein>
<organism evidence="12 13">
    <name type="scientific">Paramecium pentaurelia</name>
    <dbReference type="NCBI Taxonomy" id="43138"/>
    <lineage>
        <taxon>Eukaryota</taxon>
        <taxon>Sar</taxon>
        <taxon>Alveolata</taxon>
        <taxon>Ciliophora</taxon>
        <taxon>Intramacronucleata</taxon>
        <taxon>Oligohymenophorea</taxon>
        <taxon>Peniculida</taxon>
        <taxon>Parameciidae</taxon>
        <taxon>Paramecium</taxon>
    </lineage>
</organism>
<feature type="transmembrane region" description="Helical" evidence="10">
    <location>
        <begin position="2195"/>
        <end position="2222"/>
    </location>
</feature>
<evidence type="ECO:0000256" key="2">
    <source>
        <dbReference type="ARBA" id="ARBA00004370"/>
    </source>
</evidence>
<evidence type="ECO:0000259" key="11">
    <source>
        <dbReference type="PROSITE" id="PS50125"/>
    </source>
</evidence>
<dbReference type="GO" id="GO:0007189">
    <property type="term" value="P:adenylate cyclase-activating G protein-coupled receptor signaling pathway"/>
    <property type="evidence" value="ECO:0007669"/>
    <property type="project" value="TreeGrafter"/>
</dbReference>
<dbReference type="Pfam" id="PF00211">
    <property type="entry name" value="Guanylate_cyc"/>
    <property type="match status" value="2"/>
</dbReference>
<keyword evidence="13" id="KW-1185">Reference proteome</keyword>
<feature type="transmembrane region" description="Helical" evidence="10">
    <location>
        <begin position="1436"/>
        <end position="1455"/>
    </location>
</feature>
<dbReference type="SMART" id="SM00044">
    <property type="entry name" value="CYCc"/>
    <property type="match status" value="2"/>
</dbReference>
<feature type="domain" description="Guanylate cyclase" evidence="11">
    <location>
        <begin position="2287"/>
        <end position="2418"/>
    </location>
</feature>
<evidence type="ECO:0000256" key="4">
    <source>
        <dbReference type="ARBA" id="ARBA00022741"/>
    </source>
</evidence>
<feature type="transmembrane region" description="Helical" evidence="10">
    <location>
        <begin position="1085"/>
        <end position="1109"/>
    </location>
</feature>
<dbReference type="InterPro" id="IPR001054">
    <property type="entry name" value="A/G_cyclase"/>
</dbReference>
<dbReference type="Proteomes" id="UP000689195">
    <property type="component" value="Unassembled WGS sequence"/>
</dbReference>
<comment type="subcellular location">
    <subcellularLocation>
        <location evidence="2">Membrane</location>
    </subcellularLocation>
</comment>
<evidence type="ECO:0000256" key="3">
    <source>
        <dbReference type="ARBA" id="ARBA00022692"/>
    </source>
</evidence>
<dbReference type="PROSITE" id="PS50125">
    <property type="entry name" value="GUANYLATE_CYCLASE_2"/>
    <property type="match status" value="2"/>
</dbReference>
<keyword evidence="5 10" id="KW-1133">Transmembrane helix</keyword>
<dbReference type="GO" id="GO:0000166">
    <property type="term" value="F:nucleotide binding"/>
    <property type="evidence" value="ECO:0007669"/>
    <property type="project" value="UniProtKB-KW"/>
</dbReference>
<dbReference type="CDD" id="cd07302">
    <property type="entry name" value="CHD"/>
    <property type="match status" value="2"/>
</dbReference>
<dbReference type="GO" id="GO:0004016">
    <property type="term" value="F:adenylate cyclase activity"/>
    <property type="evidence" value="ECO:0007669"/>
    <property type="project" value="TreeGrafter"/>
</dbReference>
<dbReference type="GO" id="GO:0006171">
    <property type="term" value="P:cAMP biosynthetic process"/>
    <property type="evidence" value="ECO:0007669"/>
    <property type="project" value="UniProtKB-KW"/>
</dbReference>
<evidence type="ECO:0000256" key="6">
    <source>
        <dbReference type="ARBA" id="ARBA00022998"/>
    </source>
</evidence>
<feature type="transmembrane region" description="Helical" evidence="10">
    <location>
        <begin position="300"/>
        <end position="320"/>
    </location>
</feature>
<dbReference type="GO" id="GO:0035556">
    <property type="term" value="P:intracellular signal transduction"/>
    <property type="evidence" value="ECO:0007669"/>
    <property type="project" value="InterPro"/>
</dbReference>
<keyword evidence="3 10" id="KW-0812">Transmembrane</keyword>
<keyword evidence="6" id="KW-0115">cAMP biosynthesis</keyword>
<accession>A0A8S1SJE8</accession>
<dbReference type="OrthoDB" id="354346at2759"/>
<feature type="transmembrane region" description="Helical" evidence="10">
    <location>
        <begin position="2107"/>
        <end position="2128"/>
    </location>
</feature>
<feature type="transmembrane region" description="Helical" evidence="10">
    <location>
        <begin position="332"/>
        <end position="354"/>
    </location>
</feature>
<feature type="transmembrane region" description="Helical" evidence="10">
    <location>
        <begin position="2165"/>
        <end position="2183"/>
    </location>
</feature>
<feature type="transmembrane region" description="Helical" evidence="10">
    <location>
        <begin position="1387"/>
        <end position="1404"/>
    </location>
</feature>
<evidence type="ECO:0000256" key="5">
    <source>
        <dbReference type="ARBA" id="ARBA00022989"/>
    </source>
</evidence>
<comment type="caution">
    <text evidence="12">The sequence shown here is derived from an EMBL/GenBank/DDBJ whole genome shotgun (WGS) entry which is preliminary data.</text>
</comment>
<feature type="transmembrane region" description="Helical" evidence="10">
    <location>
        <begin position="1411"/>
        <end position="1430"/>
    </location>
</feature>
<keyword evidence="7 10" id="KW-0472">Membrane</keyword>
<feature type="transmembrane region" description="Helical" evidence="10">
    <location>
        <begin position="1476"/>
        <end position="1500"/>
    </location>
</feature>
<feature type="transmembrane region" description="Helical" evidence="10">
    <location>
        <begin position="105"/>
        <end position="127"/>
    </location>
</feature>
<evidence type="ECO:0000256" key="9">
    <source>
        <dbReference type="RuleBase" id="RU000405"/>
    </source>
</evidence>
<evidence type="ECO:0000256" key="1">
    <source>
        <dbReference type="ARBA" id="ARBA00001946"/>
    </source>
</evidence>
<feature type="transmembrane region" description="Helical" evidence="10">
    <location>
        <begin position="2140"/>
        <end position="2159"/>
    </location>
</feature>
<feature type="transmembrane region" description="Helical" evidence="10">
    <location>
        <begin position="2081"/>
        <end position="2101"/>
    </location>
</feature>
<dbReference type="GO" id="GO:0005886">
    <property type="term" value="C:plasma membrane"/>
    <property type="evidence" value="ECO:0007669"/>
    <property type="project" value="TreeGrafter"/>
</dbReference>
<feature type="transmembrane region" description="Helical" evidence="10">
    <location>
        <begin position="76"/>
        <end position="93"/>
    </location>
</feature>
<feature type="transmembrane region" description="Helical" evidence="10">
    <location>
        <begin position="1236"/>
        <end position="1255"/>
    </location>
</feature>